<comment type="caution">
    <text evidence="2">The sequence shown here is derived from an EMBL/GenBank/DDBJ whole genome shotgun (WGS) entry which is preliminary data.</text>
</comment>
<feature type="region of interest" description="Disordered" evidence="1">
    <location>
        <begin position="1"/>
        <end position="23"/>
    </location>
</feature>
<proteinExistence type="predicted"/>
<name>A0A5C7T8U6_THASP</name>
<dbReference type="Proteomes" id="UP000321192">
    <property type="component" value="Unassembled WGS sequence"/>
</dbReference>
<accession>A0A5C7T8U6</accession>
<protein>
    <submittedName>
        <fullName evidence="2">DUF2075 domain-containing protein</fullName>
    </submittedName>
</protein>
<sequence>MSRESAESECWTALLSSPPDPPSPIVSGSMLEIAATEFKCQGLEDDYVGLAWS</sequence>
<dbReference type="AlphaFoldDB" id="A0A5C7T8U6"/>
<organism evidence="2 3">
    <name type="scientific">Thauera aminoaromatica</name>
    <dbReference type="NCBI Taxonomy" id="164330"/>
    <lineage>
        <taxon>Bacteria</taxon>
        <taxon>Pseudomonadati</taxon>
        <taxon>Pseudomonadota</taxon>
        <taxon>Betaproteobacteria</taxon>
        <taxon>Rhodocyclales</taxon>
        <taxon>Zoogloeaceae</taxon>
        <taxon>Thauera</taxon>
    </lineage>
</organism>
<evidence type="ECO:0000313" key="3">
    <source>
        <dbReference type="Proteomes" id="UP000321192"/>
    </source>
</evidence>
<gene>
    <name evidence="2" type="ORF">E6Q80_02655</name>
</gene>
<reference evidence="2 3" key="1">
    <citation type="submission" date="2018-09" db="EMBL/GenBank/DDBJ databases">
        <title>Metagenome Assembled Genomes from an Advanced Water Purification Facility.</title>
        <authorList>
            <person name="Stamps B.W."/>
            <person name="Spear J.R."/>
        </authorList>
    </citation>
    <scope>NUCLEOTIDE SEQUENCE [LARGE SCALE GENOMIC DNA]</scope>
    <source>
        <strain evidence="2">Bin_27_1</strain>
    </source>
</reference>
<dbReference type="EMBL" id="SSFD01000036">
    <property type="protein sequence ID" value="TXH91455.1"/>
    <property type="molecule type" value="Genomic_DNA"/>
</dbReference>
<evidence type="ECO:0000256" key="1">
    <source>
        <dbReference type="SAM" id="MobiDB-lite"/>
    </source>
</evidence>
<evidence type="ECO:0000313" key="2">
    <source>
        <dbReference type="EMBL" id="TXH91455.1"/>
    </source>
</evidence>